<name>A0A4D7JBI0_9BACT</name>
<reference evidence="9 10" key="1">
    <citation type="submission" date="2018-04" db="EMBL/GenBank/DDBJ databases">
        <title>Complete genome uncultured novel isolate.</title>
        <authorList>
            <person name="Merlino G."/>
        </authorList>
    </citation>
    <scope>NUCLEOTIDE SEQUENCE [LARGE SCALE GENOMIC DNA]</scope>
    <source>
        <strain evidence="10">R1DC9</strain>
    </source>
</reference>
<dbReference type="InterPro" id="IPR004610">
    <property type="entry name" value="RecJ"/>
</dbReference>
<dbReference type="SUPFAM" id="SSF64182">
    <property type="entry name" value="DHH phosphoesterases"/>
    <property type="match status" value="1"/>
</dbReference>
<dbReference type="KEGG" id="fpf:DCC35_02695"/>
<dbReference type="GO" id="GO:0003676">
    <property type="term" value="F:nucleic acid binding"/>
    <property type="evidence" value="ECO:0007669"/>
    <property type="project" value="InterPro"/>
</dbReference>
<dbReference type="RefSeq" id="WP_137089335.1">
    <property type="nucleotide sequence ID" value="NZ_CP028923.1"/>
</dbReference>
<dbReference type="OrthoDB" id="9809852at2"/>
<proteinExistence type="inferred from homology"/>
<keyword evidence="10" id="KW-1185">Reference proteome</keyword>
<dbReference type="InterPro" id="IPR001667">
    <property type="entry name" value="DDH_dom"/>
</dbReference>
<evidence type="ECO:0000256" key="3">
    <source>
        <dbReference type="ARBA" id="ARBA00022722"/>
    </source>
</evidence>
<dbReference type="PANTHER" id="PTHR30255:SF2">
    <property type="entry name" value="SINGLE-STRANDED-DNA-SPECIFIC EXONUCLEASE RECJ"/>
    <property type="match status" value="1"/>
</dbReference>
<organism evidence="9 10">
    <name type="scientific">Mangrovivirga cuniculi</name>
    <dbReference type="NCBI Taxonomy" id="2715131"/>
    <lineage>
        <taxon>Bacteria</taxon>
        <taxon>Pseudomonadati</taxon>
        <taxon>Bacteroidota</taxon>
        <taxon>Cytophagia</taxon>
        <taxon>Cytophagales</taxon>
        <taxon>Mangrovivirgaceae</taxon>
        <taxon>Mangrovivirga</taxon>
    </lineage>
</organism>
<evidence type="ECO:0000256" key="2">
    <source>
        <dbReference type="ARBA" id="ARBA00019841"/>
    </source>
</evidence>
<dbReference type="Proteomes" id="UP000298616">
    <property type="component" value="Chromosome"/>
</dbReference>
<evidence type="ECO:0000259" key="6">
    <source>
        <dbReference type="Pfam" id="PF01368"/>
    </source>
</evidence>
<protein>
    <recommendedName>
        <fullName evidence="2">Single-stranded-DNA-specific exonuclease RecJ</fullName>
    </recommendedName>
</protein>
<dbReference type="PANTHER" id="PTHR30255">
    <property type="entry name" value="SINGLE-STRANDED-DNA-SPECIFIC EXONUCLEASE RECJ"/>
    <property type="match status" value="1"/>
</dbReference>
<feature type="domain" description="RecJ OB" evidence="8">
    <location>
        <begin position="462"/>
        <end position="569"/>
    </location>
</feature>
<evidence type="ECO:0000259" key="8">
    <source>
        <dbReference type="Pfam" id="PF17768"/>
    </source>
</evidence>
<evidence type="ECO:0000259" key="7">
    <source>
        <dbReference type="Pfam" id="PF02272"/>
    </source>
</evidence>
<feature type="domain" description="DHHA1" evidence="7">
    <location>
        <begin position="357"/>
        <end position="448"/>
    </location>
</feature>
<dbReference type="Gene3D" id="3.90.1640.30">
    <property type="match status" value="1"/>
</dbReference>
<feature type="domain" description="DDH" evidence="6">
    <location>
        <begin position="86"/>
        <end position="217"/>
    </location>
</feature>
<dbReference type="Gene3D" id="3.10.310.30">
    <property type="match status" value="1"/>
</dbReference>
<sequence>MGKSKLVYSWNYKEAKDEQAIKELSGLINVNPYIAETLLDRGVSCYDSAKKYFRPSLKELHDPYLMEDMDKAVNRLTKAINSGEEILVFGDYDVDGTTSVALFMTTLAKRHKNVHYHLPDRYQEGYGLSKAGIDKASELGVSLLITIDCGITAVDNVEYANSKGIDVIICDHHRPGPQLPSAVAILDPKKKSCNYPYDELSGCGVGFKLLQAVYKKLNWPEEELFRRLDLLTISIGSDIVPITGENRILSFYGLKILSSSPLPGIAALMEMAGVDKDSLTIEKIVFYIGPRINAAGRMTHAHSALELLIEEDYTKAMAHADLLEDNNKERKLFDKDMTQKALEMLDSAPDWPGGNTTVLFDPSWHKGLVGIVASRCIEHYYRPTVILTEHDGEATGSARSVPGFDIYEAISECKDLLSKFGGHKYAAGLSLPVESIDEFRLRFEEAVSQQIESHMLEPVLTIDKLIPLNVINDKFYNILFQMQPFGPGNEEPVFSSESVEIIGEPRLLKNEHIKLRLRQRNGDDEIEAIGFFMGHYFPQLHNGLKIDVAYQVSLNEFRGKRSVQLMLKDIKVHQSVVLHN</sequence>
<keyword evidence="3" id="KW-0540">Nuclease</keyword>
<dbReference type="AlphaFoldDB" id="A0A4D7JBI0"/>
<dbReference type="GO" id="GO:0006310">
    <property type="term" value="P:DNA recombination"/>
    <property type="evidence" value="ECO:0007669"/>
    <property type="project" value="InterPro"/>
</dbReference>
<dbReference type="GO" id="GO:0008409">
    <property type="term" value="F:5'-3' exonuclease activity"/>
    <property type="evidence" value="ECO:0007669"/>
    <property type="project" value="InterPro"/>
</dbReference>
<dbReference type="Pfam" id="PF17768">
    <property type="entry name" value="RecJ_OB"/>
    <property type="match status" value="1"/>
</dbReference>
<evidence type="ECO:0000256" key="1">
    <source>
        <dbReference type="ARBA" id="ARBA00005915"/>
    </source>
</evidence>
<keyword evidence="4" id="KW-0378">Hydrolase</keyword>
<dbReference type="Pfam" id="PF02272">
    <property type="entry name" value="DHHA1"/>
    <property type="match status" value="1"/>
</dbReference>
<keyword evidence="5 9" id="KW-0269">Exonuclease</keyword>
<dbReference type="InterPro" id="IPR003156">
    <property type="entry name" value="DHHA1_dom"/>
</dbReference>
<dbReference type="InterPro" id="IPR041122">
    <property type="entry name" value="RecJ_OB"/>
</dbReference>
<evidence type="ECO:0000313" key="10">
    <source>
        <dbReference type="Proteomes" id="UP000298616"/>
    </source>
</evidence>
<dbReference type="EMBL" id="CP028923">
    <property type="protein sequence ID" value="QCK13739.1"/>
    <property type="molecule type" value="Genomic_DNA"/>
</dbReference>
<dbReference type="GO" id="GO:0006281">
    <property type="term" value="P:DNA repair"/>
    <property type="evidence" value="ECO:0007669"/>
    <property type="project" value="InterPro"/>
</dbReference>
<dbReference type="Pfam" id="PF01368">
    <property type="entry name" value="DHH"/>
    <property type="match status" value="1"/>
</dbReference>
<dbReference type="InterPro" id="IPR038763">
    <property type="entry name" value="DHH_sf"/>
</dbReference>
<dbReference type="InterPro" id="IPR051673">
    <property type="entry name" value="SSDNA_exonuclease_RecJ"/>
</dbReference>
<gene>
    <name evidence="9" type="primary">recJ</name>
    <name evidence="9" type="ORF">DCC35_02695</name>
</gene>
<dbReference type="NCBIfam" id="TIGR00644">
    <property type="entry name" value="recJ"/>
    <property type="match status" value="1"/>
</dbReference>
<evidence type="ECO:0000313" key="9">
    <source>
        <dbReference type="EMBL" id="QCK13739.1"/>
    </source>
</evidence>
<evidence type="ECO:0000256" key="5">
    <source>
        <dbReference type="ARBA" id="ARBA00022839"/>
    </source>
</evidence>
<accession>A0A4D7JBI0</accession>
<comment type="similarity">
    <text evidence="1">Belongs to the RecJ family.</text>
</comment>
<evidence type="ECO:0000256" key="4">
    <source>
        <dbReference type="ARBA" id="ARBA00022801"/>
    </source>
</evidence>